<dbReference type="PROSITE" id="PS51257">
    <property type="entry name" value="PROKAR_LIPOPROTEIN"/>
    <property type="match status" value="1"/>
</dbReference>
<dbReference type="GO" id="GO:0008235">
    <property type="term" value="F:metalloexopeptidase activity"/>
    <property type="evidence" value="ECO:0007669"/>
    <property type="project" value="InterPro"/>
</dbReference>
<dbReference type="SUPFAM" id="SSF52025">
    <property type="entry name" value="PA domain"/>
    <property type="match status" value="1"/>
</dbReference>
<dbReference type="PANTHER" id="PTHR12147">
    <property type="entry name" value="METALLOPEPTIDASE M28 FAMILY MEMBER"/>
    <property type="match status" value="1"/>
</dbReference>
<keyword evidence="3" id="KW-0479">Metal-binding</keyword>
<evidence type="ECO:0000256" key="4">
    <source>
        <dbReference type="ARBA" id="ARBA00022729"/>
    </source>
</evidence>
<dbReference type="PANTHER" id="PTHR12147:SF56">
    <property type="entry name" value="AMINOPEPTIDASE YDR415C-RELATED"/>
    <property type="match status" value="1"/>
</dbReference>
<name>A0A381N2J7_9ZZZZ</name>
<evidence type="ECO:0000259" key="7">
    <source>
        <dbReference type="Pfam" id="PF04389"/>
    </source>
</evidence>
<feature type="domain" description="Peptidase M28" evidence="7">
    <location>
        <begin position="321"/>
        <end position="537"/>
    </location>
</feature>
<keyword evidence="6" id="KW-0862">Zinc</keyword>
<dbReference type="InterPro" id="IPR046450">
    <property type="entry name" value="PA_dom_sf"/>
</dbReference>
<dbReference type="GO" id="GO:0006508">
    <property type="term" value="P:proteolysis"/>
    <property type="evidence" value="ECO:0007669"/>
    <property type="project" value="UniProtKB-KW"/>
</dbReference>
<keyword evidence="5" id="KW-0378">Hydrolase</keyword>
<gene>
    <name evidence="8" type="ORF">METZ01_LOCUS1694</name>
</gene>
<dbReference type="AlphaFoldDB" id="A0A381N2J7"/>
<evidence type="ECO:0000256" key="3">
    <source>
        <dbReference type="ARBA" id="ARBA00022723"/>
    </source>
</evidence>
<sequence length="570" mass="62115">MFIKIKIEATMSVRVLVLLILTAALVSCNEETLQTPTQQTLPTESDGSAMAEIEVILHKHTAILASDEFEGRAPATPGEDKTINYLRDQFQSLGIGPGNGDSYFQSVAVTELTTSSNASIYMQGSDYEATFNYGDQVMVGTQQQIPYVTVQGSDMVFVGYGIVAPERNWNDYAGIDVTDKTVIILVNDPGYATQNPDLFNGNAMTYYGRWTYKFEEAARQGAAAALIVHETGPAGYGWEVVNNSWSGPQIGLEAENLNGDRAEIEGWLTLDSAEALFDGAGLVFDELKAGASEPGFTAIPMADIKASISIENSVRTSESQNVIATIPGTTRPDETIIYTAHWDHLGVNPAVEGDNIWNGAADNATGTAGLLALAHLHAQVAPPARTVIFLAVTAEESGLLGSQWYAENPIYPIPKTVANINMDNMNTIGRTRDVIVVGARSSELENYLEATASAQGRYLSAEPNPERGLYYRSDHFNFAKVGVPALFAESGKDNIEFGQEYGAAQSQDYTDNRYHAPSDEYDPNWDLSGAAEDIMMYFDIGQRLTQETSFPEWFPGNEFKRIRDASSSER</sequence>
<keyword evidence="2" id="KW-0645">Protease</keyword>
<dbReference type="Pfam" id="PF04389">
    <property type="entry name" value="Peptidase_M28"/>
    <property type="match status" value="1"/>
</dbReference>
<organism evidence="8">
    <name type="scientific">marine metagenome</name>
    <dbReference type="NCBI Taxonomy" id="408172"/>
    <lineage>
        <taxon>unclassified sequences</taxon>
        <taxon>metagenomes</taxon>
        <taxon>ecological metagenomes</taxon>
    </lineage>
</organism>
<evidence type="ECO:0000256" key="6">
    <source>
        <dbReference type="ARBA" id="ARBA00022833"/>
    </source>
</evidence>
<keyword evidence="4" id="KW-0732">Signal</keyword>
<dbReference type="InterPro" id="IPR007484">
    <property type="entry name" value="Peptidase_M28"/>
</dbReference>
<dbReference type="FunFam" id="3.40.630.10:FF:000088">
    <property type="entry name" value="Peptidase M20"/>
    <property type="match status" value="1"/>
</dbReference>
<dbReference type="GO" id="GO:0046872">
    <property type="term" value="F:metal ion binding"/>
    <property type="evidence" value="ECO:0007669"/>
    <property type="project" value="UniProtKB-KW"/>
</dbReference>
<keyword evidence="1" id="KW-0031">Aminopeptidase</keyword>
<proteinExistence type="predicted"/>
<evidence type="ECO:0000256" key="1">
    <source>
        <dbReference type="ARBA" id="ARBA00022438"/>
    </source>
</evidence>
<dbReference type="Gene3D" id="3.40.630.10">
    <property type="entry name" value="Zn peptidases"/>
    <property type="match status" value="2"/>
</dbReference>
<dbReference type="EMBL" id="UINC01000088">
    <property type="protein sequence ID" value="SUZ48840.1"/>
    <property type="molecule type" value="Genomic_DNA"/>
</dbReference>
<evidence type="ECO:0000313" key="8">
    <source>
        <dbReference type="EMBL" id="SUZ48840.1"/>
    </source>
</evidence>
<evidence type="ECO:0000256" key="5">
    <source>
        <dbReference type="ARBA" id="ARBA00022801"/>
    </source>
</evidence>
<accession>A0A381N2J7</accession>
<dbReference type="GO" id="GO:0004177">
    <property type="term" value="F:aminopeptidase activity"/>
    <property type="evidence" value="ECO:0007669"/>
    <property type="project" value="UniProtKB-KW"/>
</dbReference>
<dbReference type="CDD" id="cd05660">
    <property type="entry name" value="M28_like_PA"/>
    <property type="match status" value="1"/>
</dbReference>
<evidence type="ECO:0000256" key="2">
    <source>
        <dbReference type="ARBA" id="ARBA00022670"/>
    </source>
</evidence>
<protein>
    <recommendedName>
        <fullName evidence="7">Peptidase M28 domain-containing protein</fullName>
    </recommendedName>
</protein>
<reference evidence="8" key="1">
    <citation type="submission" date="2018-05" db="EMBL/GenBank/DDBJ databases">
        <authorList>
            <person name="Lanie J.A."/>
            <person name="Ng W.-L."/>
            <person name="Kazmierczak K.M."/>
            <person name="Andrzejewski T.M."/>
            <person name="Davidsen T.M."/>
            <person name="Wayne K.J."/>
            <person name="Tettelin H."/>
            <person name="Glass J.I."/>
            <person name="Rusch D."/>
            <person name="Podicherti R."/>
            <person name="Tsui H.-C.T."/>
            <person name="Winkler M.E."/>
        </authorList>
    </citation>
    <scope>NUCLEOTIDE SEQUENCE</scope>
</reference>
<dbReference type="InterPro" id="IPR045175">
    <property type="entry name" value="M28_fam"/>
</dbReference>
<dbReference type="SUPFAM" id="SSF53187">
    <property type="entry name" value="Zn-dependent exopeptidases"/>
    <property type="match status" value="1"/>
</dbReference>
<dbReference type="Gene3D" id="3.50.30.30">
    <property type="match status" value="1"/>
</dbReference>
<dbReference type="CDD" id="cd04821">
    <property type="entry name" value="PA_M28_1_2"/>
    <property type="match status" value="1"/>
</dbReference>